<proteinExistence type="predicted"/>
<gene>
    <name evidence="1" type="ORF">M0654_21255</name>
</gene>
<dbReference type="EMBL" id="JALPRY010000031">
    <property type="protein sequence ID" value="MCK8782503.1"/>
    <property type="molecule type" value="Genomic_DNA"/>
</dbReference>
<organism evidence="1 2">
    <name type="scientific">Neorhizobium turbinariae</name>
    <dbReference type="NCBI Taxonomy" id="2937795"/>
    <lineage>
        <taxon>Bacteria</taxon>
        <taxon>Pseudomonadati</taxon>
        <taxon>Pseudomonadota</taxon>
        <taxon>Alphaproteobacteria</taxon>
        <taxon>Hyphomicrobiales</taxon>
        <taxon>Rhizobiaceae</taxon>
        <taxon>Rhizobium/Agrobacterium group</taxon>
        <taxon>Neorhizobium</taxon>
    </lineage>
</organism>
<dbReference type="Proteomes" id="UP001202827">
    <property type="component" value="Unassembled WGS sequence"/>
</dbReference>
<keyword evidence="2" id="KW-1185">Reference proteome</keyword>
<name>A0ABT0IX98_9HYPH</name>
<evidence type="ECO:0000313" key="1">
    <source>
        <dbReference type="EMBL" id="MCK8782503.1"/>
    </source>
</evidence>
<protein>
    <submittedName>
        <fullName evidence="1">Uncharacterized protein</fullName>
    </submittedName>
</protein>
<evidence type="ECO:0000313" key="2">
    <source>
        <dbReference type="Proteomes" id="UP001202827"/>
    </source>
</evidence>
<dbReference type="RefSeq" id="WP_248684808.1">
    <property type="nucleotide sequence ID" value="NZ_JALPRY010000031.1"/>
</dbReference>
<sequence>MAMLEKSTAANPQAVIVIQSGRLMFFSANVVILTLDGGSMGEEAFVFH</sequence>
<comment type="caution">
    <text evidence="1">The sequence shown here is derived from an EMBL/GenBank/DDBJ whole genome shotgun (WGS) entry which is preliminary data.</text>
</comment>
<reference evidence="1 2" key="1">
    <citation type="submission" date="2022-04" db="EMBL/GenBank/DDBJ databases">
        <title>Rhizobium coralii sp. nov., isolated from coral Turbinaria peltata.</title>
        <authorList>
            <person name="Sun H."/>
        </authorList>
    </citation>
    <scope>NUCLEOTIDE SEQUENCE [LARGE SCALE GENOMIC DNA]</scope>
    <source>
        <strain evidence="1 2">NTR19</strain>
    </source>
</reference>
<accession>A0ABT0IX98</accession>